<dbReference type="EMBL" id="LBZM01000011">
    <property type="protein sequence ID" value="KKR72114.1"/>
    <property type="molecule type" value="Genomic_DNA"/>
</dbReference>
<protein>
    <submittedName>
        <fullName evidence="1">Uncharacterized protein</fullName>
    </submittedName>
</protein>
<organism evidence="1 2">
    <name type="scientific">Candidatus Roizmanbacteria bacterium GW2011_GWB1_40_7</name>
    <dbReference type="NCBI Taxonomy" id="1618482"/>
    <lineage>
        <taxon>Bacteria</taxon>
        <taxon>Candidatus Roizmaniibacteriota</taxon>
    </lineage>
</organism>
<evidence type="ECO:0000313" key="1">
    <source>
        <dbReference type="EMBL" id="KKR72114.1"/>
    </source>
</evidence>
<reference evidence="1 2" key="1">
    <citation type="journal article" date="2015" name="Nature">
        <title>rRNA introns, odd ribosomes, and small enigmatic genomes across a large radiation of phyla.</title>
        <authorList>
            <person name="Brown C.T."/>
            <person name="Hug L.A."/>
            <person name="Thomas B.C."/>
            <person name="Sharon I."/>
            <person name="Castelle C.J."/>
            <person name="Singh A."/>
            <person name="Wilkins M.J."/>
            <person name="Williams K.H."/>
            <person name="Banfield J.F."/>
        </authorList>
    </citation>
    <scope>NUCLEOTIDE SEQUENCE [LARGE SCALE GENOMIC DNA]</scope>
</reference>
<evidence type="ECO:0000313" key="2">
    <source>
        <dbReference type="Proteomes" id="UP000034664"/>
    </source>
</evidence>
<proteinExistence type="predicted"/>
<sequence>MVEIKSNDKNVFAGDIAFGEHLCPIVDRELPDYYSVPEHIYLQESFLPYLLKDFKQRADRDIVKIMIDIRKGKGVRYIPTTTRKIIEGQLTRKESQKYWDIEYGQGFCVVNNKVIGSNVIRLDIGNGSLEWVFLQVVALKKSD</sequence>
<gene>
    <name evidence="1" type="ORF">UU14_C0011G0004</name>
</gene>
<dbReference type="AlphaFoldDB" id="A0A0G0T544"/>
<name>A0A0G0T544_9BACT</name>
<dbReference type="Proteomes" id="UP000034664">
    <property type="component" value="Unassembled WGS sequence"/>
</dbReference>
<accession>A0A0G0T544</accession>
<comment type="caution">
    <text evidence="1">The sequence shown here is derived from an EMBL/GenBank/DDBJ whole genome shotgun (WGS) entry which is preliminary data.</text>
</comment>